<name>A0ABS6L6H0_9GAMM</name>
<evidence type="ECO:0000313" key="2">
    <source>
        <dbReference type="EMBL" id="MBU9837389.1"/>
    </source>
</evidence>
<proteinExistence type="predicted"/>
<organism evidence="2 3">
    <name type="scientific">Rahnella perminowiae</name>
    <dbReference type="NCBI Taxonomy" id="2816244"/>
    <lineage>
        <taxon>Bacteria</taxon>
        <taxon>Pseudomonadati</taxon>
        <taxon>Pseudomonadota</taxon>
        <taxon>Gammaproteobacteria</taxon>
        <taxon>Enterobacterales</taxon>
        <taxon>Yersiniaceae</taxon>
        <taxon>Rahnella</taxon>
    </lineage>
</organism>
<protein>
    <submittedName>
        <fullName evidence="2">Excisionase</fullName>
    </submittedName>
</protein>
<accession>A0ABS6L6H0</accession>
<sequence>MAKFLTLEEWSDATYESNKPSIQTLWRWARDGYIYPAPEKHGRQYRVQPTAIYINPKDVRLGKKIKDAQSSSPARSAFMEKVINDAAKHKV</sequence>
<keyword evidence="3" id="KW-1185">Reference proteome</keyword>
<feature type="domain" description="Excisionase-like" evidence="1">
    <location>
        <begin position="5"/>
        <end position="58"/>
    </location>
</feature>
<dbReference type="EMBL" id="JAFMOU010000072">
    <property type="protein sequence ID" value="MBU9837389.1"/>
    <property type="molecule type" value="Genomic_DNA"/>
</dbReference>
<gene>
    <name evidence="2" type="ORF">J1786_21570</name>
</gene>
<evidence type="ECO:0000313" key="3">
    <source>
        <dbReference type="Proteomes" id="UP000699865"/>
    </source>
</evidence>
<evidence type="ECO:0000259" key="1">
    <source>
        <dbReference type="Pfam" id="PF07825"/>
    </source>
</evidence>
<dbReference type="Pfam" id="PF07825">
    <property type="entry name" value="Exc"/>
    <property type="match status" value="1"/>
</dbReference>
<dbReference type="InterPro" id="IPR012884">
    <property type="entry name" value="Excisionase-like"/>
</dbReference>
<dbReference type="RefSeq" id="WP_217139219.1">
    <property type="nucleotide sequence ID" value="NZ_JAFMOU010000072.1"/>
</dbReference>
<reference evidence="2 3" key="1">
    <citation type="submission" date="2021-03" db="EMBL/GenBank/DDBJ databases">
        <title>Five novel Rahnella species.</title>
        <authorList>
            <person name="Brady C."/>
            <person name="Asselin J."/>
            <person name="Beer S."/>
            <person name="Bruberg M.B."/>
            <person name="Crampton B."/>
            <person name="Venter S."/>
            <person name="Arnold D."/>
            <person name="Denman S."/>
        </authorList>
    </citation>
    <scope>NUCLEOTIDE SEQUENCE [LARGE SCALE GENOMIC DNA]</scope>
    <source>
        <strain evidence="2 3">L72c</strain>
    </source>
</reference>
<dbReference type="Proteomes" id="UP000699865">
    <property type="component" value="Unassembled WGS sequence"/>
</dbReference>
<comment type="caution">
    <text evidence="2">The sequence shown here is derived from an EMBL/GenBank/DDBJ whole genome shotgun (WGS) entry which is preliminary data.</text>
</comment>